<gene>
    <name evidence="1" type="ORF">CCMP2556_LOCUS5517</name>
</gene>
<evidence type="ECO:0000313" key="1">
    <source>
        <dbReference type="EMBL" id="CAK8999083.1"/>
    </source>
</evidence>
<sequence length="98" mass="10795">MCNAFGFWPCGRPSTPDLEDCSSASEDRRTAVSPFRSLPELHPHEVELRVAVKDLSRDVAPEKFRSKAKSVGGFVFGLLVFPQGTKSAPEHARKNRPG</sequence>
<proteinExistence type="predicted"/>
<keyword evidence="2" id="KW-1185">Reference proteome</keyword>
<evidence type="ECO:0000313" key="2">
    <source>
        <dbReference type="Proteomes" id="UP001642484"/>
    </source>
</evidence>
<protein>
    <submittedName>
        <fullName evidence="1">Uncharacterized protein</fullName>
    </submittedName>
</protein>
<comment type="caution">
    <text evidence="1">The sequence shown here is derived from an EMBL/GenBank/DDBJ whole genome shotgun (WGS) entry which is preliminary data.</text>
</comment>
<organism evidence="1 2">
    <name type="scientific">Durusdinium trenchii</name>
    <dbReference type="NCBI Taxonomy" id="1381693"/>
    <lineage>
        <taxon>Eukaryota</taxon>
        <taxon>Sar</taxon>
        <taxon>Alveolata</taxon>
        <taxon>Dinophyceae</taxon>
        <taxon>Suessiales</taxon>
        <taxon>Symbiodiniaceae</taxon>
        <taxon>Durusdinium</taxon>
    </lineage>
</organism>
<accession>A0ABP0I9V2</accession>
<feature type="non-terminal residue" evidence="1">
    <location>
        <position position="98"/>
    </location>
</feature>
<reference evidence="1 2" key="1">
    <citation type="submission" date="2024-02" db="EMBL/GenBank/DDBJ databases">
        <authorList>
            <person name="Chen Y."/>
            <person name="Shah S."/>
            <person name="Dougan E. K."/>
            <person name="Thang M."/>
            <person name="Chan C."/>
        </authorList>
    </citation>
    <scope>NUCLEOTIDE SEQUENCE [LARGE SCALE GENOMIC DNA]</scope>
</reference>
<name>A0ABP0I9V2_9DINO</name>
<dbReference type="Proteomes" id="UP001642484">
    <property type="component" value="Unassembled WGS sequence"/>
</dbReference>
<dbReference type="EMBL" id="CAXAMN010002314">
    <property type="protein sequence ID" value="CAK8999083.1"/>
    <property type="molecule type" value="Genomic_DNA"/>
</dbReference>